<name>A0A8T0IZH6_CERPU</name>
<dbReference type="EMBL" id="CM026422">
    <property type="protein sequence ID" value="KAG0588289.1"/>
    <property type="molecule type" value="Genomic_DNA"/>
</dbReference>
<keyword evidence="5" id="KW-0677">Repeat</keyword>
<comment type="caution">
    <text evidence="10">The sequence shown here is derived from an EMBL/GenBank/DDBJ whole genome shotgun (WGS) entry which is preliminary data.</text>
</comment>
<dbReference type="AlphaFoldDB" id="A0A8T0IZH6"/>
<feature type="repeat" description="ARM" evidence="7">
    <location>
        <begin position="709"/>
        <end position="751"/>
    </location>
</feature>
<feature type="region of interest" description="Disordered" evidence="8">
    <location>
        <begin position="498"/>
        <end position="556"/>
    </location>
</feature>
<feature type="region of interest" description="Disordered" evidence="8">
    <location>
        <begin position="1"/>
        <end position="87"/>
    </location>
</feature>
<dbReference type="InterPro" id="IPR003613">
    <property type="entry name" value="Ubox_domain"/>
</dbReference>
<keyword evidence="6" id="KW-0833">Ubl conjugation pathway</keyword>
<dbReference type="SMART" id="SM00504">
    <property type="entry name" value="Ubox"/>
    <property type="match status" value="1"/>
</dbReference>
<keyword evidence="4" id="KW-0808">Transferase</keyword>
<dbReference type="InterPro" id="IPR045210">
    <property type="entry name" value="RING-Ubox_PUB"/>
</dbReference>
<evidence type="ECO:0000259" key="9">
    <source>
        <dbReference type="PROSITE" id="PS51698"/>
    </source>
</evidence>
<dbReference type="InterPro" id="IPR058678">
    <property type="entry name" value="ARM_PUB"/>
</dbReference>
<feature type="compositionally biased region" description="Polar residues" evidence="8">
    <location>
        <begin position="533"/>
        <end position="544"/>
    </location>
</feature>
<evidence type="ECO:0000256" key="3">
    <source>
        <dbReference type="ARBA" id="ARBA00012483"/>
    </source>
</evidence>
<feature type="region of interest" description="Disordered" evidence="8">
    <location>
        <begin position="885"/>
        <end position="921"/>
    </location>
</feature>
<proteinExistence type="predicted"/>
<dbReference type="Gene3D" id="1.25.10.10">
    <property type="entry name" value="Leucine-rich Repeat Variant"/>
    <property type="match status" value="3"/>
</dbReference>
<dbReference type="EMBL" id="CM026422">
    <property type="protein sequence ID" value="KAG0588294.1"/>
    <property type="molecule type" value="Genomic_DNA"/>
</dbReference>
<dbReference type="Pfam" id="PF04564">
    <property type="entry name" value="U-box"/>
    <property type="match status" value="1"/>
</dbReference>
<dbReference type="Gene3D" id="3.30.40.10">
    <property type="entry name" value="Zinc/RING finger domain, C3HC4 (zinc finger)"/>
    <property type="match status" value="1"/>
</dbReference>
<dbReference type="GO" id="GO:0016567">
    <property type="term" value="P:protein ubiquitination"/>
    <property type="evidence" value="ECO:0007669"/>
    <property type="project" value="InterPro"/>
</dbReference>
<evidence type="ECO:0000256" key="4">
    <source>
        <dbReference type="ARBA" id="ARBA00022679"/>
    </source>
</evidence>
<dbReference type="PANTHER" id="PTHR23315">
    <property type="entry name" value="U BOX DOMAIN-CONTAINING"/>
    <property type="match status" value="1"/>
</dbReference>
<dbReference type="InterPro" id="IPR000225">
    <property type="entry name" value="Armadillo"/>
</dbReference>
<dbReference type="EC" id="2.3.2.27" evidence="3"/>
<feature type="compositionally biased region" description="Polar residues" evidence="8">
    <location>
        <begin position="885"/>
        <end position="902"/>
    </location>
</feature>
<comment type="pathway">
    <text evidence="2">Protein modification; protein ubiquitination.</text>
</comment>
<dbReference type="CDD" id="cd16664">
    <property type="entry name" value="RING-Ubox_PUB"/>
    <property type="match status" value="1"/>
</dbReference>
<gene>
    <name evidence="10" type="ORF">KC19_2G231700</name>
</gene>
<dbReference type="SMART" id="SM00185">
    <property type="entry name" value="ARM"/>
    <property type="match status" value="4"/>
</dbReference>
<reference evidence="10" key="1">
    <citation type="submission" date="2020-06" db="EMBL/GenBank/DDBJ databases">
        <title>WGS assembly of Ceratodon purpureus strain R40.</title>
        <authorList>
            <person name="Carey S.B."/>
            <person name="Jenkins J."/>
            <person name="Shu S."/>
            <person name="Lovell J.T."/>
            <person name="Sreedasyam A."/>
            <person name="Maumus F."/>
            <person name="Tiley G.P."/>
            <person name="Fernandez-Pozo N."/>
            <person name="Barry K."/>
            <person name="Chen C."/>
            <person name="Wang M."/>
            <person name="Lipzen A."/>
            <person name="Daum C."/>
            <person name="Saski C.A."/>
            <person name="Payton A.C."/>
            <person name="Mcbreen J.C."/>
            <person name="Conrad R.E."/>
            <person name="Kollar L.M."/>
            <person name="Olsson S."/>
            <person name="Huttunen S."/>
            <person name="Landis J.B."/>
            <person name="Wickett N.J."/>
            <person name="Johnson M.G."/>
            <person name="Rensing S.A."/>
            <person name="Grimwood J."/>
            <person name="Schmutz J."/>
            <person name="Mcdaniel S.F."/>
        </authorList>
    </citation>
    <scope>NUCLEOTIDE SEQUENCE</scope>
    <source>
        <strain evidence="10">R40</strain>
    </source>
</reference>
<evidence type="ECO:0000256" key="8">
    <source>
        <dbReference type="SAM" id="MobiDB-lite"/>
    </source>
</evidence>
<dbReference type="GO" id="GO:0007166">
    <property type="term" value="P:cell surface receptor signaling pathway"/>
    <property type="evidence" value="ECO:0007669"/>
    <property type="project" value="InterPro"/>
</dbReference>
<dbReference type="InterPro" id="IPR011989">
    <property type="entry name" value="ARM-like"/>
</dbReference>
<dbReference type="EMBL" id="CM026422">
    <property type="protein sequence ID" value="KAG0588291.1"/>
    <property type="molecule type" value="Genomic_DNA"/>
</dbReference>
<dbReference type="PROSITE" id="PS51698">
    <property type="entry name" value="U_BOX"/>
    <property type="match status" value="1"/>
</dbReference>
<feature type="compositionally biased region" description="Basic and acidic residues" evidence="8">
    <location>
        <begin position="519"/>
        <end position="531"/>
    </location>
</feature>
<keyword evidence="11" id="KW-1185">Reference proteome</keyword>
<dbReference type="SUPFAM" id="SSF48371">
    <property type="entry name" value="ARM repeat"/>
    <property type="match status" value="1"/>
</dbReference>
<comment type="catalytic activity">
    <reaction evidence="1">
        <text>S-ubiquitinyl-[E2 ubiquitin-conjugating enzyme]-L-cysteine + [acceptor protein]-L-lysine = [E2 ubiquitin-conjugating enzyme]-L-cysteine + N(6)-ubiquitinyl-[acceptor protein]-L-lysine.</text>
        <dbReference type="EC" id="2.3.2.27"/>
    </reaction>
</comment>
<organism evidence="10 11">
    <name type="scientific">Ceratodon purpureus</name>
    <name type="common">Fire moss</name>
    <name type="synonym">Dicranum purpureum</name>
    <dbReference type="NCBI Taxonomy" id="3225"/>
    <lineage>
        <taxon>Eukaryota</taxon>
        <taxon>Viridiplantae</taxon>
        <taxon>Streptophyta</taxon>
        <taxon>Embryophyta</taxon>
        <taxon>Bryophyta</taxon>
        <taxon>Bryophytina</taxon>
        <taxon>Bryopsida</taxon>
        <taxon>Dicranidae</taxon>
        <taxon>Pseudoditrichales</taxon>
        <taxon>Ditrichaceae</taxon>
        <taxon>Ceratodon</taxon>
    </lineage>
</organism>
<feature type="repeat" description="ARM" evidence="7">
    <location>
        <begin position="621"/>
        <end position="667"/>
    </location>
</feature>
<dbReference type="EMBL" id="CM026422">
    <property type="protein sequence ID" value="KAG0588290.1"/>
    <property type="molecule type" value="Genomic_DNA"/>
</dbReference>
<accession>A0A8T0IZH6</accession>
<dbReference type="PROSITE" id="PS50176">
    <property type="entry name" value="ARM_REPEAT"/>
    <property type="match status" value="3"/>
</dbReference>
<evidence type="ECO:0000256" key="5">
    <source>
        <dbReference type="ARBA" id="ARBA00022737"/>
    </source>
</evidence>
<dbReference type="PANTHER" id="PTHR23315:SF284">
    <property type="entry name" value="U-BOX DOMAIN-CONTAINING PROTEIN 7"/>
    <property type="match status" value="1"/>
</dbReference>
<feature type="region of interest" description="Disordered" evidence="8">
    <location>
        <begin position="372"/>
        <end position="396"/>
    </location>
</feature>
<evidence type="ECO:0000256" key="6">
    <source>
        <dbReference type="ARBA" id="ARBA00022786"/>
    </source>
</evidence>
<feature type="domain" description="U-box" evidence="9">
    <location>
        <begin position="395"/>
        <end position="469"/>
    </location>
</feature>
<dbReference type="SUPFAM" id="SSF57850">
    <property type="entry name" value="RING/U-box"/>
    <property type="match status" value="1"/>
</dbReference>
<dbReference type="InterPro" id="IPR013083">
    <property type="entry name" value="Znf_RING/FYVE/PHD"/>
</dbReference>
<evidence type="ECO:0000256" key="2">
    <source>
        <dbReference type="ARBA" id="ARBA00004906"/>
    </source>
</evidence>
<dbReference type="GO" id="GO:0061630">
    <property type="term" value="F:ubiquitin protein ligase activity"/>
    <property type="evidence" value="ECO:0007669"/>
    <property type="project" value="UniProtKB-EC"/>
</dbReference>
<dbReference type="InterPro" id="IPR016024">
    <property type="entry name" value="ARM-type_fold"/>
</dbReference>
<feature type="repeat" description="ARM" evidence="7">
    <location>
        <begin position="750"/>
        <end position="792"/>
    </location>
</feature>
<evidence type="ECO:0000256" key="7">
    <source>
        <dbReference type="PROSITE-ProRule" id="PRU00259"/>
    </source>
</evidence>
<evidence type="ECO:0000256" key="1">
    <source>
        <dbReference type="ARBA" id="ARBA00000900"/>
    </source>
</evidence>
<sequence length="940" mass="102214">MADSELQTAEGRLDTCPVPRSPMQTSGLMESPRSVGSPRYLRTPIQTSGLMDSPRSVGSPRSLRGSIQASGLMDSPRSAGSPRSLQSPRFVASPNFGKPPQLHAEMCANLAALVKRMHTLGPSLDSERGRFRKAGIQAICALQLALDKARSLLQYCSDSSKLYLAIKGESMLTRFEEVKEGLETSLRRIAVLVSQDLASQIGELQGELSRTRFQLDPAEKQIGADIISLLLQKQKGPQYENPEAEEETFSQVAIRLGLLTADAVLAEKRALKRLLEKARYEEDRRKESVTLHILQLMKKYNNVLRTENIMQTNGDLSRWLVSDRGWGSGKLSASVDSETDRTASPGSHQHCVDCRCSEMAFLESVDRLEDPDCLSPRTPRTPRTPHTPRTPQTPVAPEELRCPISLQLMSEPVIVASGQTYERVCIEKWFKEGHVTCPKTRQGLAHLNLTPNYCVKGLIASWCDAHNIPVPGPPSPPPSPVSWRWEVGSASELVKVRSGEQGKDARVVPVDDLPEEDINTPRKQEPEKVLEVDSSQNANEQEGTQAPEDTLMDESGPSQIVSSGVVRSLELLPEDQWAIRCEDLVAGLSEGSLQQKYQAAEEIRVLAKTNAKARTQFGEGGAIPALVELLSTAVDSDDQSAEEMVTISLLNVAISDDKNKAGVVAAGCVPLLVELLKAGSSRACKEAAVAALLTLSCLNENKACIGSSGAIPLLVQLLISGSNQGRKDALTTLYNLTILLGNRPRVVRAGAIPILVHLLSLRKVDLLEKIVALLYILASIEEGRSTIANTEGGIAVLAEILDTGSIKEKEHAAATLLLLCTNSLHHSQLVLREGVIPALVSLSVGNNPRAQDKAQKLLQHFREQRQKETVFSHSAPLSMSLSMGTVSGVTSEAEPQQESPSPKNADASPRKEEKKKFGKSRSGSLGFIWKAKAQLPLYQC</sequence>
<protein>
    <recommendedName>
        <fullName evidence="3">RING-type E3 ubiquitin transferase</fullName>
        <ecNumber evidence="3">2.3.2.27</ecNumber>
    </recommendedName>
</protein>
<dbReference type="Pfam" id="PF25598">
    <property type="entry name" value="ARM_PUB"/>
    <property type="match status" value="1"/>
</dbReference>
<evidence type="ECO:0000313" key="11">
    <source>
        <dbReference type="Proteomes" id="UP000822688"/>
    </source>
</evidence>
<dbReference type="FunFam" id="3.30.40.10:FF:000114">
    <property type="entry name" value="RING-type E3 ubiquitin transferase"/>
    <property type="match status" value="1"/>
</dbReference>
<dbReference type="Proteomes" id="UP000822688">
    <property type="component" value="Chromosome 2"/>
</dbReference>
<dbReference type="Gene3D" id="1.20.930.20">
    <property type="entry name" value="Adaptor protein Cbl, N-terminal domain"/>
    <property type="match status" value="1"/>
</dbReference>
<dbReference type="InterPro" id="IPR036537">
    <property type="entry name" value="Adaptor_Cbl_N_dom_sf"/>
</dbReference>
<evidence type="ECO:0000313" key="10">
    <source>
        <dbReference type="EMBL" id="KAG0588289.1"/>
    </source>
</evidence>